<dbReference type="PANTHER" id="PTHR46696">
    <property type="entry name" value="P450, PUTATIVE (EUROFUNG)-RELATED"/>
    <property type="match status" value="1"/>
</dbReference>
<evidence type="ECO:0000256" key="2">
    <source>
        <dbReference type="RuleBase" id="RU000461"/>
    </source>
</evidence>
<keyword evidence="2" id="KW-0349">Heme</keyword>
<dbReference type="PRINTS" id="PR00359">
    <property type="entry name" value="BP450"/>
</dbReference>
<accession>A0ABT7MID7</accession>
<dbReference type="PRINTS" id="PR00385">
    <property type="entry name" value="P450"/>
</dbReference>
<dbReference type="InterPro" id="IPR017972">
    <property type="entry name" value="Cyt_P450_CS"/>
</dbReference>
<evidence type="ECO:0000313" key="5">
    <source>
        <dbReference type="Proteomes" id="UP001231924"/>
    </source>
</evidence>
<keyword evidence="2" id="KW-0479">Metal-binding</keyword>
<dbReference type="EMBL" id="JASVWF010000011">
    <property type="protein sequence ID" value="MDL5160443.1"/>
    <property type="molecule type" value="Genomic_DNA"/>
</dbReference>
<dbReference type="Proteomes" id="UP001231924">
    <property type="component" value="Unassembled WGS sequence"/>
</dbReference>
<reference evidence="4 5" key="1">
    <citation type="submission" date="2023-06" db="EMBL/GenBank/DDBJ databases">
        <title>Actinomycetospora Odt1-22.</title>
        <authorList>
            <person name="Supong K."/>
        </authorList>
    </citation>
    <scope>NUCLEOTIDE SEQUENCE [LARGE SCALE GENOMIC DNA]</scope>
    <source>
        <strain evidence="4 5">Odt1-22</strain>
    </source>
</reference>
<evidence type="ECO:0000313" key="4">
    <source>
        <dbReference type="EMBL" id="MDL5160443.1"/>
    </source>
</evidence>
<feature type="region of interest" description="Disordered" evidence="3">
    <location>
        <begin position="407"/>
        <end position="431"/>
    </location>
</feature>
<protein>
    <submittedName>
        <fullName evidence="4">Cytochrome P450</fullName>
    </submittedName>
</protein>
<comment type="similarity">
    <text evidence="1 2">Belongs to the cytochrome P450 family.</text>
</comment>
<keyword evidence="2" id="KW-0560">Oxidoreductase</keyword>
<dbReference type="Pfam" id="PF00067">
    <property type="entry name" value="p450"/>
    <property type="match status" value="1"/>
</dbReference>
<dbReference type="InterPro" id="IPR036396">
    <property type="entry name" value="Cyt_P450_sf"/>
</dbReference>
<dbReference type="Gene3D" id="1.10.630.10">
    <property type="entry name" value="Cytochrome P450"/>
    <property type="match status" value="1"/>
</dbReference>
<name>A0ABT7MID7_9PSEU</name>
<dbReference type="PANTHER" id="PTHR46696:SF1">
    <property type="entry name" value="CYTOCHROME P450 YJIB-RELATED"/>
    <property type="match status" value="1"/>
</dbReference>
<keyword evidence="5" id="KW-1185">Reference proteome</keyword>
<dbReference type="InterPro" id="IPR002397">
    <property type="entry name" value="Cyt_P450_B"/>
</dbReference>
<dbReference type="RefSeq" id="WP_286057055.1">
    <property type="nucleotide sequence ID" value="NZ_JASVWF010000011.1"/>
</dbReference>
<comment type="caution">
    <text evidence="4">The sequence shown here is derived from an EMBL/GenBank/DDBJ whole genome shotgun (WGS) entry which is preliminary data.</text>
</comment>
<dbReference type="CDD" id="cd20625">
    <property type="entry name" value="CYP164-like"/>
    <property type="match status" value="1"/>
</dbReference>
<sequence length="431" mass="46195">MSSAAGAAREADAALEQGLLEVLLSDHGAAGPYEAYRWLRERAPRLRTGSGLVVLSGYEDCAAALRDRALGKADESLGFALAAVPEQLQRRALRRFRRTMLFRNPPDHGRLRRLVAQVFTPRHVEELRPSVVARIDELLDGWAGRDEVDAVADLALPLPVGVIGDLLGVPGSDLVATAPRVRALVAPLEPSADVDAVREAAEAEDELAAYFADLLEVKRRRPDDDLLSRLATAHGDDRLDDDEMVGTAILLFAAGFETTTNLVGNGLAALLAAPEQRHRLAGDPGLVATAVDELLRFDAPVQTDGRTALADTRIGDLDIPAGQVVLLLLGAANHDPAVFTRPSELDVGRREAPPLSFGGGLHFCLGASLARLEAAELFPRLLSRFPHLTPAGPPRWRRALSFRGLDQLPLRPGREDPGRGSLDSPAAAVAR</sequence>
<keyword evidence="2" id="KW-0503">Monooxygenase</keyword>
<evidence type="ECO:0000256" key="3">
    <source>
        <dbReference type="SAM" id="MobiDB-lite"/>
    </source>
</evidence>
<dbReference type="PROSITE" id="PS00086">
    <property type="entry name" value="CYTOCHROME_P450"/>
    <property type="match status" value="1"/>
</dbReference>
<dbReference type="SUPFAM" id="SSF48264">
    <property type="entry name" value="Cytochrome P450"/>
    <property type="match status" value="1"/>
</dbReference>
<keyword evidence="2" id="KW-0408">Iron</keyword>
<organism evidence="4 5">
    <name type="scientific">Actinomycetospora termitidis</name>
    <dbReference type="NCBI Taxonomy" id="3053470"/>
    <lineage>
        <taxon>Bacteria</taxon>
        <taxon>Bacillati</taxon>
        <taxon>Actinomycetota</taxon>
        <taxon>Actinomycetes</taxon>
        <taxon>Pseudonocardiales</taxon>
        <taxon>Pseudonocardiaceae</taxon>
        <taxon>Actinomycetospora</taxon>
    </lineage>
</organism>
<evidence type="ECO:0000256" key="1">
    <source>
        <dbReference type="ARBA" id="ARBA00010617"/>
    </source>
</evidence>
<gene>
    <name evidence="4" type="ORF">QRT03_31060</name>
</gene>
<dbReference type="InterPro" id="IPR001128">
    <property type="entry name" value="Cyt_P450"/>
</dbReference>
<proteinExistence type="inferred from homology"/>